<accession>A0A0P1BAM6</accession>
<dbReference type="Proteomes" id="UP000054845">
    <property type="component" value="Unassembled WGS sequence"/>
</dbReference>
<protein>
    <submittedName>
        <fullName evidence="1">Uncharacterized protein</fullName>
    </submittedName>
</protein>
<keyword evidence="2" id="KW-1185">Reference proteome</keyword>
<reference evidence="2" key="1">
    <citation type="submission" date="2014-09" db="EMBL/GenBank/DDBJ databases">
        <authorList>
            <person name="Sharma Rahul"/>
            <person name="Thines Marco"/>
        </authorList>
    </citation>
    <scope>NUCLEOTIDE SEQUENCE [LARGE SCALE GENOMIC DNA]</scope>
</reference>
<dbReference type="EMBL" id="CCYA01000192">
    <property type="protein sequence ID" value="CEH12883.1"/>
    <property type="molecule type" value="Genomic_DNA"/>
</dbReference>
<sequence>MASTTGVVRAGAGTPDVVDVAELLLLGEDCAKHGPRLAKRITASMISQGQAPGGMAIFAFVWLKGRPATVASVEREPSALYVESTVPSAIQRW</sequence>
<evidence type="ECO:0000313" key="2">
    <source>
        <dbReference type="Proteomes" id="UP000054845"/>
    </source>
</evidence>
<organism evidence="1 2">
    <name type="scientific">Ceraceosorus bombacis</name>
    <dbReference type="NCBI Taxonomy" id="401625"/>
    <lineage>
        <taxon>Eukaryota</taxon>
        <taxon>Fungi</taxon>
        <taxon>Dikarya</taxon>
        <taxon>Basidiomycota</taxon>
        <taxon>Ustilaginomycotina</taxon>
        <taxon>Exobasidiomycetes</taxon>
        <taxon>Ceraceosorales</taxon>
        <taxon>Ceraceosoraceae</taxon>
        <taxon>Ceraceosorus</taxon>
    </lineage>
</organism>
<evidence type="ECO:0000313" key="1">
    <source>
        <dbReference type="EMBL" id="CEH12883.1"/>
    </source>
</evidence>
<proteinExistence type="predicted"/>
<name>A0A0P1BAM6_9BASI</name>
<dbReference type="AlphaFoldDB" id="A0A0P1BAM6"/>